<comment type="subunit">
    <text evidence="3">Component of a cohesin-like complex composed of ScpA, ScpB and the Smc homodimer, in which ScpA and ScpB bind to the head domain of Smc. The presence of the three proteins is required for the association of the complex with DNA.</text>
</comment>
<dbReference type="RefSeq" id="WP_125083171.1">
    <property type="nucleotide sequence ID" value="NZ_CP034248.1"/>
</dbReference>
<dbReference type="PANTHER" id="PTHR33969:SF2">
    <property type="entry name" value="SEGREGATION AND CONDENSATION PROTEIN A"/>
    <property type="match status" value="1"/>
</dbReference>
<dbReference type="GO" id="GO:0006260">
    <property type="term" value="P:DNA replication"/>
    <property type="evidence" value="ECO:0007669"/>
    <property type="project" value="UniProtKB-UniRule"/>
</dbReference>
<keyword evidence="3" id="KW-0132">Cell division</keyword>
<keyword evidence="1 3" id="KW-0159">Chromosome partition</keyword>
<dbReference type="KEGG" id="plen:EIM92_13990"/>
<keyword evidence="3" id="KW-0131">Cell cycle</keyword>
<accession>A0A3Q8SBT6</accession>
<protein>
    <recommendedName>
        <fullName evidence="2 3">Segregation and condensation protein A</fullName>
    </recommendedName>
</protein>
<comment type="similarity">
    <text evidence="3">Belongs to the ScpA family.</text>
</comment>
<dbReference type="InterPro" id="IPR023093">
    <property type="entry name" value="ScpA-like_C"/>
</dbReference>
<evidence type="ECO:0000313" key="5">
    <source>
        <dbReference type="Proteomes" id="UP000273145"/>
    </source>
</evidence>
<dbReference type="InterPro" id="IPR003768">
    <property type="entry name" value="ScpA"/>
</dbReference>
<comment type="subcellular location">
    <subcellularLocation>
        <location evidence="3">Cytoplasm</location>
    </subcellularLocation>
    <text evidence="3">Associated with two foci at the outer edges of the nucleoid region in young cells, and at four foci within both cell halves in older cells.</text>
</comment>
<sequence length="265" mass="31098">MTTVTYKLDTFEGPLDLLLHLIDKAEVDIYQISVSEITDQYLEYLDNMQELELEITSEFLVMAATLLSIKSKQLLPKPPVIEFDDDFDYLMEDEEDPRDELIRKLVEYRKYKGIAEHLHEREWERSLIFTKEAEDLTPFMPEVIENPVKGLHAADLIAMFQKALRRAVKRSSVARIHRDEISVKDRIRDVVSALERMGKGGRLLFSKLLHPEMYRHEIVVTFLAILELMKMKQIVCYQNKLFDDIVMEWRGEVKADELSGLEIDY</sequence>
<evidence type="ECO:0000313" key="4">
    <source>
        <dbReference type="EMBL" id="AZK47133.1"/>
    </source>
</evidence>
<dbReference type="OrthoDB" id="9811016at2"/>
<dbReference type="EMBL" id="CP034248">
    <property type="protein sequence ID" value="AZK47133.1"/>
    <property type="molecule type" value="Genomic_DNA"/>
</dbReference>
<keyword evidence="3" id="KW-0963">Cytoplasm</keyword>
<evidence type="ECO:0000256" key="2">
    <source>
        <dbReference type="ARBA" id="ARBA00044777"/>
    </source>
</evidence>
<comment type="function">
    <text evidence="3">Participates in chromosomal partition during cell division. May act via the formation of a condensin-like complex containing Smc and ScpB that pull DNA away from mid-cell into both cell halves.</text>
</comment>
<evidence type="ECO:0000256" key="1">
    <source>
        <dbReference type="ARBA" id="ARBA00022829"/>
    </source>
</evidence>
<reference evidence="4 5" key="1">
    <citation type="submission" date="2018-11" db="EMBL/GenBank/DDBJ databases">
        <title>Genome sequencing of Paenibacillus lentus DSM25539(T).</title>
        <authorList>
            <person name="Kook J.-K."/>
            <person name="Park S.-N."/>
            <person name="Lim Y.K."/>
        </authorList>
    </citation>
    <scope>NUCLEOTIDE SEQUENCE [LARGE SCALE GENOMIC DNA]</scope>
    <source>
        <strain evidence="4 5">DSM 25539</strain>
    </source>
</reference>
<dbReference type="Gene3D" id="1.10.10.580">
    <property type="entry name" value="Structural maintenance of chromosome 1. Chain E"/>
    <property type="match status" value="1"/>
</dbReference>
<dbReference type="GO" id="GO:0007059">
    <property type="term" value="P:chromosome segregation"/>
    <property type="evidence" value="ECO:0007669"/>
    <property type="project" value="UniProtKB-UniRule"/>
</dbReference>
<dbReference type="Gene3D" id="6.10.250.2410">
    <property type="match status" value="1"/>
</dbReference>
<keyword evidence="5" id="KW-1185">Reference proteome</keyword>
<dbReference type="GO" id="GO:0005737">
    <property type="term" value="C:cytoplasm"/>
    <property type="evidence" value="ECO:0007669"/>
    <property type="project" value="UniProtKB-SubCell"/>
</dbReference>
<dbReference type="Proteomes" id="UP000273145">
    <property type="component" value="Chromosome"/>
</dbReference>
<dbReference type="Pfam" id="PF02616">
    <property type="entry name" value="SMC_ScpA"/>
    <property type="match status" value="1"/>
</dbReference>
<name>A0A3Q8SBT6_9BACL</name>
<dbReference type="GO" id="GO:0051301">
    <property type="term" value="P:cell division"/>
    <property type="evidence" value="ECO:0007669"/>
    <property type="project" value="UniProtKB-KW"/>
</dbReference>
<gene>
    <name evidence="3" type="primary">scpA</name>
    <name evidence="4" type="ORF">EIM92_13990</name>
</gene>
<dbReference type="PANTHER" id="PTHR33969">
    <property type="entry name" value="SEGREGATION AND CONDENSATION PROTEIN A"/>
    <property type="match status" value="1"/>
</dbReference>
<evidence type="ECO:0000256" key="3">
    <source>
        <dbReference type="HAMAP-Rule" id="MF_01805"/>
    </source>
</evidence>
<proteinExistence type="inferred from homology"/>
<dbReference type="HAMAP" id="MF_01805">
    <property type="entry name" value="ScpA"/>
    <property type="match status" value="1"/>
</dbReference>
<organism evidence="4 5">
    <name type="scientific">Paenibacillus lentus</name>
    <dbReference type="NCBI Taxonomy" id="1338368"/>
    <lineage>
        <taxon>Bacteria</taxon>
        <taxon>Bacillati</taxon>
        <taxon>Bacillota</taxon>
        <taxon>Bacilli</taxon>
        <taxon>Bacillales</taxon>
        <taxon>Paenibacillaceae</taxon>
        <taxon>Paenibacillus</taxon>
    </lineage>
</organism>
<dbReference type="AlphaFoldDB" id="A0A3Q8SBT6"/>